<evidence type="ECO:0000313" key="1">
    <source>
        <dbReference type="EMBL" id="RST72179.1"/>
    </source>
</evidence>
<dbReference type="Proteomes" id="UP000279470">
    <property type="component" value="Unassembled WGS sequence"/>
</dbReference>
<dbReference type="InterPro" id="IPR019704">
    <property type="entry name" value="Flagellar_assmbl_FliX_class2"/>
</dbReference>
<evidence type="ECO:0000313" key="2">
    <source>
        <dbReference type="Proteomes" id="UP000279470"/>
    </source>
</evidence>
<comment type="caution">
    <text evidence="1">The sequence shown here is derived from an EMBL/GenBank/DDBJ whole genome shotgun (WGS) entry which is preliminary data.</text>
</comment>
<name>A0A429XVG0_9RICK</name>
<dbReference type="GO" id="GO:0044781">
    <property type="term" value="P:bacterial-type flagellum organization"/>
    <property type="evidence" value="ECO:0007669"/>
    <property type="project" value="InterPro"/>
</dbReference>
<accession>A0A429XVG0</accession>
<proteinExistence type="predicted"/>
<sequence>MSNIIHPIYINRISTVRKTNKKDGKKNFKLENTSTVKNLNKSYHKQEVSSENLYFLQANASEINKDKDLNYGNNLLDLLAKYRKSVLLSKPSNKELYEIKTTLEMYNKSSSDTKINNIIQEIETLANVELAKRGII</sequence>
<organism evidence="1 2">
    <name type="scientific">Candidatus Aquarickettsia rohweri</name>
    <dbReference type="NCBI Taxonomy" id="2602574"/>
    <lineage>
        <taxon>Bacteria</taxon>
        <taxon>Pseudomonadati</taxon>
        <taxon>Pseudomonadota</taxon>
        <taxon>Alphaproteobacteria</taxon>
        <taxon>Rickettsiales</taxon>
        <taxon>Candidatus Midichloriaceae</taxon>
        <taxon>Candidatus Aquarickettsia</taxon>
    </lineage>
</organism>
<dbReference type="RefSeq" id="WP_126044180.1">
    <property type="nucleotide sequence ID" value="NZ_RXFM01000003.1"/>
</dbReference>
<dbReference type="AlphaFoldDB" id="A0A429XVG0"/>
<dbReference type="Pfam" id="PF10768">
    <property type="entry name" value="FliX"/>
    <property type="match status" value="1"/>
</dbReference>
<reference evidence="2" key="1">
    <citation type="submission" date="2018-11" db="EMBL/GenBank/DDBJ databases">
        <title>Phylogenetic, genomic, and biogeographic characterization of a novel and ubiquitous marine invertebrate-associated Rickettsiales parasite, Candidatus Marinoinvertebrata rohwerii, gen. nov., sp. nov.</title>
        <authorList>
            <person name="Klinges J.G."/>
            <person name="Rosales S.M."/>
            <person name="Mcminds R."/>
            <person name="Shaver E.C."/>
            <person name="Shantz A."/>
            <person name="Peters E.C."/>
            <person name="Burkepile D.E."/>
            <person name="Silliman B.R."/>
            <person name="Vega Thurber R.L."/>
        </authorList>
    </citation>
    <scope>NUCLEOTIDE SEQUENCE [LARGE SCALE GENOMIC DNA]</scope>
    <source>
        <strain evidence="2">a_cerv_44</strain>
    </source>
</reference>
<protein>
    <submittedName>
        <fullName evidence="1">Uncharacterized protein</fullName>
    </submittedName>
</protein>
<keyword evidence="2" id="KW-1185">Reference proteome</keyword>
<gene>
    <name evidence="1" type="ORF">EIC27_00340</name>
</gene>
<dbReference type="EMBL" id="RXFM01000003">
    <property type="protein sequence ID" value="RST72179.1"/>
    <property type="molecule type" value="Genomic_DNA"/>
</dbReference>